<accession>A0AA35USJ2</accession>
<dbReference type="GO" id="GO:0005737">
    <property type="term" value="C:cytoplasm"/>
    <property type="evidence" value="ECO:0007669"/>
    <property type="project" value="TreeGrafter"/>
</dbReference>
<sequence>MRILHTMLRVGDLQKSLWFYTEVLGMRLLRQMEFPDGEFTLAFVGYGDEAHDAVIELTYNWGVSKYELGTGFGHIALGVDDIHAAVERIRALGGEIVREPGPMKHGTTVIAFVADPDGYRIELIEHKPAG</sequence>
<evidence type="ECO:0000313" key="12">
    <source>
        <dbReference type="EMBL" id="CAI8877161.1"/>
    </source>
</evidence>
<comment type="cofactor">
    <cofactor evidence="9">
        <name>Zn(2+)</name>
        <dbReference type="ChEBI" id="CHEBI:29105"/>
    </cofactor>
    <text evidence="9">Binds 1 zinc ion per subunit. In the homodimer, two zinc ions are bound between subunits.</text>
</comment>
<reference evidence="12" key="1">
    <citation type="submission" date="2023-03" db="EMBL/GenBank/DDBJ databases">
        <authorList>
            <person name="Pearce D."/>
        </authorList>
    </citation>
    <scope>NUCLEOTIDE SEQUENCE</scope>
    <source>
        <strain evidence="12">Mc</strain>
    </source>
</reference>
<dbReference type="EC" id="4.4.1.5" evidence="3 10"/>
<dbReference type="RefSeq" id="WP_010960907.1">
    <property type="nucleotide sequence ID" value="NZ_CP079096.1"/>
</dbReference>
<keyword evidence="5 9" id="KW-0479">Metal-binding</keyword>
<dbReference type="EMBL" id="OX458332">
    <property type="protein sequence ID" value="CAI8877161.1"/>
    <property type="molecule type" value="Genomic_DNA"/>
</dbReference>
<name>A0AA35USJ2_METCP</name>
<dbReference type="PROSITE" id="PS51819">
    <property type="entry name" value="VOC"/>
    <property type="match status" value="1"/>
</dbReference>
<dbReference type="InterPro" id="IPR037523">
    <property type="entry name" value="VOC_core"/>
</dbReference>
<proteinExistence type="inferred from homology"/>
<comment type="function">
    <text evidence="10">Catalyzes the conversion of hemimercaptal, formed from methylglyoxal and glutathione, to S-lactoylglutathione.</text>
</comment>
<keyword evidence="9" id="KW-0862">Zinc</keyword>
<dbReference type="PANTHER" id="PTHR46036">
    <property type="entry name" value="LACTOYLGLUTATHIONE LYASE"/>
    <property type="match status" value="1"/>
</dbReference>
<feature type="binding site" evidence="9">
    <location>
        <position position="122"/>
    </location>
    <ligand>
        <name>Zn(2+)</name>
        <dbReference type="ChEBI" id="CHEBI:29105"/>
        <note>ligand shared between dimeric partners</note>
    </ligand>
</feature>
<dbReference type="GeneID" id="88223903"/>
<dbReference type="PROSITE" id="PS00935">
    <property type="entry name" value="GLYOXALASE_I_2"/>
    <property type="match status" value="1"/>
</dbReference>
<evidence type="ECO:0000256" key="3">
    <source>
        <dbReference type="ARBA" id="ARBA00012081"/>
    </source>
</evidence>
<keyword evidence="6 10" id="KW-0456">Lyase</keyword>
<evidence type="ECO:0000256" key="1">
    <source>
        <dbReference type="ARBA" id="ARBA00005008"/>
    </source>
</evidence>
<dbReference type="SUPFAM" id="SSF54593">
    <property type="entry name" value="Glyoxalase/Bleomycin resistance protein/Dihydroxybiphenyl dioxygenase"/>
    <property type="match status" value="1"/>
</dbReference>
<organism evidence="12 13">
    <name type="scientific">Methylococcus capsulatus</name>
    <dbReference type="NCBI Taxonomy" id="414"/>
    <lineage>
        <taxon>Bacteria</taxon>
        <taxon>Pseudomonadati</taxon>
        <taxon>Pseudomonadota</taxon>
        <taxon>Gammaproteobacteria</taxon>
        <taxon>Methylococcales</taxon>
        <taxon>Methylococcaceae</taxon>
        <taxon>Methylococcus</taxon>
    </lineage>
</organism>
<feature type="domain" description="VOC" evidence="11">
    <location>
        <begin position="2"/>
        <end position="126"/>
    </location>
</feature>
<gene>
    <name evidence="12" type="primary">gloA</name>
    <name evidence="12" type="ORF">MCNOR_2990</name>
</gene>
<dbReference type="Pfam" id="PF00903">
    <property type="entry name" value="Glyoxalase"/>
    <property type="match status" value="1"/>
</dbReference>
<dbReference type="GO" id="GO:0046872">
    <property type="term" value="F:metal ion binding"/>
    <property type="evidence" value="ECO:0007669"/>
    <property type="project" value="UniProtKB-UniRule"/>
</dbReference>
<dbReference type="InterPro" id="IPR029068">
    <property type="entry name" value="Glyas_Bleomycin-R_OHBP_Dase"/>
</dbReference>
<evidence type="ECO:0000256" key="6">
    <source>
        <dbReference type="ARBA" id="ARBA00023239"/>
    </source>
</evidence>
<evidence type="ECO:0000256" key="7">
    <source>
        <dbReference type="ARBA" id="ARBA00048273"/>
    </source>
</evidence>
<comment type="similarity">
    <text evidence="2 10">Belongs to the glyoxalase I family.</text>
</comment>
<evidence type="ECO:0000313" key="13">
    <source>
        <dbReference type="Proteomes" id="UP001158598"/>
    </source>
</evidence>
<dbReference type="GO" id="GO:0004462">
    <property type="term" value="F:lactoylglutathione lyase activity"/>
    <property type="evidence" value="ECO:0007669"/>
    <property type="project" value="UniProtKB-UniRule"/>
</dbReference>
<feature type="binding site" evidence="9">
    <location>
        <position position="56"/>
    </location>
    <ligand>
        <name>Zn(2+)</name>
        <dbReference type="ChEBI" id="CHEBI:29105"/>
        <note>ligand shared between dimeric partners</note>
    </ligand>
</feature>
<evidence type="ECO:0000256" key="4">
    <source>
        <dbReference type="ARBA" id="ARBA00022596"/>
    </source>
</evidence>
<evidence type="ECO:0000256" key="9">
    <source>
        <dbReference type="PIRSR" id="PIRSR604361-3"/>
    </source>
</evidence>
<dbReference type="PROSITE" id="PS00934">
    <property type="entry name" value="GLYOXALASE_I_1"/>
    <property type="match status" value="1"/>
</dbReference>
<dbReference type="NCBIfam" id="TIGR00068">
    <property type="entry name" value="glyox_I"/>
    <property type="match status" value="1"/>
</dbReference>
<feature type="binding site" evidence="9">
    <location>
        <position position="74"/>
    </location>
    <ligand>
        <name>Zn(2+)</name>
        <dbReference type="ChEBI" id="CHEBI:29105"/>
        <note>ligand shared between dimeric partners</note>
    </ligand>
</feature>
<dbReference type="InterPro" id="IPR018146">
    <property type="entry name" value="Glyoxalase_1_CS"/>
</dbReference>
<comment type="cofactor">
    <cofactor evidence="10">
        <name>Ni(2+)</name>
        <dbReference type="ChEBI" id="CHEBI:49786"/>
    </cofactor>
    <text evidence="10">Binds 1 nickel ion per subunit.</text>
</comment>
<comment type="pathway">
    <text evidence="1 10">Secondary metabolite metabolism; methylglyoxal degradation; (R)-lactate from methylglyoxal: step 1/2.</text>
</comment>
<protein>
    <recommendedName>
        <fullName evidence="3 10">Lactoylglutathione lyase</fullName>
        <ecNumber evidence="3 10">4.4.1.5</ecNumber>
    </recommendedName>
    <alternativeName>
        <fullName evidence="10">Glyoxalase I</fullName>
    </alternativeName>
</protein>
<dbReference type="InterPro" id="IPR004361">
    <property type="entry name" value="Glyoxalase_1"/>
</dbReference>
<evidence type="ECO:0000259" key="11">
    <source>
        <dbReference type="PROSITE" id="PS51819"/>
    </source>
</evidence>
<dbReference type="PANTHER" id="PTHR46036:SF5">
    <property type="entry name" value="LACTOYLGLUTATHIONE LYASE"/>
    <property type="match status" value="1"/>
</dbReference>
<keyword evidence="4 10" id="KW-0533">Nickel</keyword>
<evidence type="ECO:0000256" key="8">
    <source>
        <dbReference type="PIRSR" id="PIRSR604361-1"/>
    </source>
</evidence>
<dbReference type="Proteomes" id="UP001158598">
    <property type="component" value="Chromosome"/>
</dbReference>
<evidence type="ECO:0000256" key="10">
    <source>
        <dbReference type="RuleBase" id="RU361179"/>
    </source>
</evidence>
<comment type="catalytic activity">
    <reaction evidence="7 10">
        <text>(R)-S-lactoylglutathione = methylglyoxal + glutathione</text>
        <dbReference type="Rhea" id="RHEA:19069"/>
        <dbReference type="ChEBI" id="CHEBI:17158"/>
        <dbReference type="ChEBI" id="CHEBI:57474"/>
        <dbReference type="ChEBI" id="CHEBI:57925"/>
        <dbReference type="EC" id="4.4.1.5"/>
    </reaction>
</comment>
<evidence type="ECO:0000256" key="2">
    <source>
        <dbReference type="ARBA" id="ARBA00010363"/>
    </source>
</evidence>
<feature type="active site" description="Proton donor/acceptor" evidence="8">
    <location>
        <position position="122"/>
    </location>
</feature>
<dbReference type="GO" id="GO:0019243">
    <property type="term" value="P:methylglyoxal catabolic process to D-lactate via S-lactoyl-glutathione"/>
    <property type="evidence" value="ECO:0007669"/>
    <property type="project" value="TreeGrafter"/>
</dbReference>
<dbReference type="Gene3D" id="3.10.180.10">
    <property type="entry name" value="2,3-Dihydroxybiphenyl 1,2-Dioxygenase, domain 1"/>
    <property type="match status" value="1"/>
</dbReference>
<dbReference type="AlphaFoldDB" id="A0AA35USJ2"/>
<dbReference type="CDD" id="cd16358">
    <property type="entry name" value="GlxI_Ni"/>
    <property type="match status" value="1"/>
</dbReference>
<dbReference type="OMA" id="THNWDTP"/>
<dbReference type="InterPro" id="IPR004360">
    <property type="entry name" value="Glyas_Fos-R_dOase_dom"/>
</dbReference>
<evidence type="ECO:0000256" key="5">
    <source>
        <dbReference type="ARBA" id="ARBA00022723"/>
    </source>
</evidence>